<comment type="caution">
    <text evidence="1">The sequence shown here is derived from an EMBL/GenBank/DDBJ whole genome shotgun (WGS) entry which is preliminary data.</text>
</comment>
<dbReference type="EMBL" id="JAGTTL010000003">
    <property type="protein sequence ID" value="KAK6325650.1"/>
    <property type="molecule type" value="Genomic_DNA"/>
</dbReference>
<protein>
    <submittedName>
        <fullName evidence="1">Uncharacterized protein</fullName>
    </submittedName>
</protein>
<keyword evidence="2" id="KW-1185">Reference proteome</keyword>
<proteinExistence type="predicted"/>
<name>A0AAN8M667_9TELE</name>
<reference evidence="1 2" key="1">
    <citation type="submission" date="2021-04" db="EMBL/GenBank/DDBJ databases">
        <authorList>
            <person name="De Guttry C."/>
            <person name="Zahm M."/>
            <person name="Klopp C."/>
            <person name="Cabau C."/>
            <person name="Louis A."/>
            <person name="Berthelot C."/>
            <person name="Parey E."/>
            <person name="Roest Crollius H."/>
            <person name="Montfort J."/>
            <person name="Robinson-Rechavi M."/>
            <person name="Bucao C."/>
            <person name="Bouchez O."/>
            <person name="Gislard M."/>
            <person name="Lluch J."/>
            <person name="Milhes M."/>
            <person name="Lampietro C."/>
            <person name="Lopez Roques C."/>
            <person name="Donnadieu C."/>
            <person name="Braasch I."/>
            <person name="Desvignes T."/>
            <person name="Postlethwait J."/>
            <person name="Bobe J."/>
            <person name="Wedekind C."/>
            <person name="Guiguen Y."/>
        </authorList>
    </citation>
    <scope>NUCLEOTIDE SEQUENCE [LARGE SCALE GENOMIC DNA]</scope>
    <source>
        <strain evidence="1">Cs_M1</strain>
        <tissue evidence="1">Blood</tissue>
    </source>
</reference>
<organism evidence="1 2">
    <name type="scientific">Coregonus suidteri</name>
    <dbReference type="NCBI Taxonomy" id="861788"/>
    <lineage>
        <taxon>Eukaryota</taxon>
        <taxon>Metazoa</taxon>
        <taxon>Chordata</taxon>
        <taxon>Craniata</taxon>
        <taxon>Vertebrata</taxon>
        <taxon>Euteleostomi</taxon>
        <taxon>Actinopterygii</taxon>
        <taxon>Neopterygii</taxon>
        <taxon>Teleostei</taxon>
        <taxon>Protacanthopterygii</taxon>
        <taxon>Salmoniformes</taxon>
        <taxon>Salmonidae</taxon>
        <taxon>Coregoninae</taxon>
        <taxon>Coregonus</taxon>
    </lineage>
</organism>
<evidence type="ECO:0000313" key="1">
    <source>
        <dbReference type="EMBL" id="KAK6325650.1"/>
    </source>
</evidence>
<evidence type="ECO:0000313" key="2">
    <source>
        <dbReference type="Proteomes" id="UP001356427"/>
    </source>
</evidence>
<gene>
    <name evidence="1" type="ORF">J4Q44_G00049920</name>
</gene>
<sequence length="101" mass="11884">MTSRLHNIEAHNIMVRIMRSWSDSGHNYDQLVAWQSEKYIIFWSVKMCFNQFATRIRCHKNTSFQPGFAHWVGYHCKQAYTVVVICFQVDNVSAFEVSAAY</sequence>
<dbReference type="AlphaFoldDB" id="A0AAN8M667"/>
<accession>A0AAN8M667</accession>
<dbReference type="Proteomes" id="UP001356427">
    <property type="component" value="Unassembled WGS sequence"/>
</dbReference>